<dbReference type="Gene3D" id="2.40.50.100">
    <property type="match status" value="1"/>
</dbReference>
<dbReference type="InterPro" id="IPR005481">
    <property type="entry name" value="BC-like_N"/>
</dbReference>
<reference evidence="16 17" key="1">
    <citation type="submission" date="2014-06" db="EMBL/GenBank/DDBJ databases">
        <title>Genomes of Alteromonas australica, a world apart.</title>
        <authorList>
            <person name="Gonzaga A."/>
            <person name="Lopez-Perez M."/>
            <person name="Rodriguez-Valera F."/>
        </authorList>
    </citation>
    <scope>NUCLEOTIDE SEQUENCE [LARGE SCALE GENOMIC DNA]</scope>
    <source>
        <strain evidence="16 17">H 17</strain>
    </source>
</reference>
<dbReference type="InterPro" id="IPR011053">
    <property type="entry name" value="Single_hybrid_motif"/>
</dbReference>
<feature type="domain" description="Biotin carboxylation" evidence="15">
    <location>
        <begin position="1"/>
        <end position="447"/>
    </location>
</feature>
<dbReference type="PROSITE" id="PS50975">
    <property type="entry name" value="ATP_GRASP"/>
    <property type="match status" value="1"/>
</dbReference>
<evidence type="ECO:0000259" key="13">
    <source>
        <dbReference type="PROSITE" id="PS50968"/>
    </source>
</evidence>
<dbReference type="InterPro" id="IPR005479">
    <property type="entry name" value="CPAse_ATP-bd"/>
</dbReference>
<keyword evidence="9" id="KW-0092">Biotin</keyword>
<dbReference type="SUPFAM" id="SSF52440">
    <property type="entry name" value="PreATP-grasp domain"/>
    <property type="match status" value="1"/>
</dbReference>
<proteinExistence type="predicted"/>
<evidence type="ECO:0000256" key="10">
    <source>
        <dbReference type="ARBA" id="ARBA00033786"/>
    </source>
</evidence>
<dbReference type="InterPro" id="IPR011764">
    <property type="entry name" value="Biotin_carboxylation_dom"/>
</dbReference>
<dbReference type="PROSITE" id="PS00188">
    <property type="entry name" value="BIOTIN"/>
    <property type="match status" value="1"/>
</dbReference>
<dbReference type="EMBL" id="CP008849">
    <property type="protein sequence ID" value="AIF98686.1"/>
    <property type="molecule type" value="Genomic_DNA"/>
</dbReference>
<feature type="domain" description="Lipoyl-binding" evidence="13">
    <location>
        <begin position="599"/>
        <end position="670"/>
    </location>
</feature>
<dbReference type="Proteomes" id="UP000056090">
    <property type="component" value="Chromosome"/>
</dbReference>
<dbReference type="PROSITE" id="PS00866">
    <property type="entry name" value="CPSASE_1"/>
    <property type="match status" value="1"/>
</dbReference>
<dbReference type="eggNOG" id="COG4770">
    <property type="taxonomic scope" value="Bacteria"/>
</dbReference>
<protein>
    <recommendedName>
        <fullName evidence="5">Biotin carboxylase</fullName>
    </recommendedName>
    <alternativeName>
        <fullName evidence="10">Acetyl-coenzyme A carboxylase biotin carboxylase subunit A</fullName>
    </alternativeName>
</protein>
<sequence length="675" mass="74345">MIKKLLIANRGEIACRVIKTAKQLGIQTVAVYSQADCNAMHVNMADEAVLLGPAPSKDSYLKYEAIISHAKNLRVDAIHPGYGFLSENADFAQQCEANNLVFVGPPASAIQAMGSKSAAKRIMEEAGVPLVPGYHGDDQTPATLKKAADDMGYPVLLKAAAGGGGKGMRQIWHEDEFYPALQAAKRESMASFGDDHMLVEKYLTRPRHVEIQVFCDTFGQGVYLFERDCSVQRRHQKIIEEAPAPNMPEGVREQMGEAALKAASAIHYVGAGTVEFLLDDDGAFYFMEMNTRLQVEHPVTEMITGEDLVAWQLQVADKKPLPKTQAELKCQGHAFEARIYAEDADNDFLPSTGHLALLKPPATNAFIRVDTGVTQGDDVSVYYDPMIAKLVVWGENRELALSRLYQALGDYHISGATTNIPFLRKVANSQAFKQAELTTTFIEKFADQLTFDESESRGLPLPAMALYVLLDRASNEKMGRHVSERDHTSPWQQLGTWRANSTYEETLSLEVNNHTIRVEVQHIKRLTVTEPRQWRIKLPEQEVVVSGSLNGNTLQATIGEVKSAFTVVKHNSQFSLLNAGICTNFQLIPPDLGLDGSDSKDTNTTAPMNGTIVAHLVPPEEHVKRGDPLLIMEAMKMEHTITAPSDGKVDEYYYAVGELVDGGAALFAFTPHTTD</sequence>
<dbReference type="InterPro" id="IPR048429">
    <property type="entry name" value="MCC_alpha_BT"/>
</dbReference>
<evidence type="ECO:0000256" key="5">
    <source>
        <dbReference type="ARBA" id="ARBA00017242"/>
    </source>
</evidence>
<dbReference type="GO" id="GO:0005524">
    <property type="term" value="F:ATP binding"/>
    <property type="evidence" value="ECO:0007669"/>
    <property type="project" value="UniProtKB-UniRule"/>
</dbReference>
<keyword evidence="17" id="KW-1185">Reference proteome</keyword>
<dbReference type="InterPro" id="IPR016185">
    <property type="entry name" value="PreATP-grasp_dom_sf"/>
</dbReference>
<dbReference type="Pfam" id="PF02785">
    <property type="entry name" value="Biotin_carb_C"/>
    <property type="match status" value="1"/>
</dbReference>
<evidence type="ECO:0000256" key="8">
    <source>
        <dbReference type="ARBA" id="ARBA00022840"/>
    </source>
</evidence>
<evidence type="ECO:0000256" key="7">
    <source>
        <dbReference type="ARBA" id="ARBA00022741"/>
    </source>
</evidence>
<dbReference type="Pfam" id="PF00289">
    <property type="entry name" value="Biotin_carb_N"/>
    <property type="match status" value="1"/>
</dbReference>
<evidence type="ECO:0000259" key="14">
    <source>
        <dbReference type="PROSITE" id="PS50975"/>
    </source>
</evidence>
<dbReference type="SUPFAM" id="SSF56059">
    <property type="entry name" value="Glutathione synthetase ATP-binding domain-like"/>
    <property type="match status" value="1"/>
</dbReference>
<dbReference type="FunFam" id="3.30.470.20:FF:000028">
    <property type="entry name" value="Methylcrotonoyl-CoA carboxylase subunit alpha, mitochondrial"/>
    <property type="match status" value="1"/>
</dbReference>
<dbReference type="AlphaFoldDB" id="A0A075NYP0"/>
<dbReference type="InterPro" id="IPR011054">
    <property type="entry name" value="Rudment_hybrid_motif"/>
</dbReference>
<dbReference type="InterPro" id="IPR005482">
    <property type="entry name" value="Biotin_COase_C"/>
</dbReference>
<dbReference type="SUPFAM" id="SSF51230">
    <property type="entry name" value="Single hybrid motif"/>
    <property type="match status" value="1"/>
</dbReference>
<dbReference type="SMART" id="SM00878">
    <property type="entry name" value="Biotin_carb_C"/>
    <property type="match status" value="1"/>
</dbReference>
<keyword evidence="7 12" id="KW-0547">Nucleotide-binding</keyword>
<evidence type="ECO:0000256" key="12">
    <source>
        <dbReference type="PROSITE-ProRule" id="PRU00409"/>
    </source>
</evidence>
<evidence type="ECO:0000256" key="11">
    <source>
        <dbReference type="ARBA" id="ARBA00048600"/>
    </source>
</evidence>
<evidence type="ECO:0000256" key="2">
    <source>
        <dbReference type="ARBA" id="ARBA00003761"/>
    </source>
</evidence>
<dbReference type="FunFam" id="3.30.1490.20:FF:000003">
    <property type="entry name" value="acetyl-CoA carboxylase isoform X1"/>
    <property type="match status" value="1"/>
</dbReference>
<dbReference type="InterPro" id="IPR001882">
    <property type="entry name" value="Biotin_BS"/>
</dbReference>
<evidence type="ECO:0000256" key="6">
    <source>
        <dbReference type="ARBA" id="ARBA00022598"/>
    </source>
</evidence>
<evidence type="ECO:0000256" key="1">
    <source>
        <dbReference type="ARBA" id="ARBA00001953"/>
    </source>
</evidence>
<name>A0A075NYP0_9ALTE</name>
<evidence type="ECO:0000313" key="17">
    <source>
        <dbReference type="Proteomes" id="UP000056090"/>
    </source>
</evidence>
<dbReference type="FunFam" id="3.40.50.20:FF:000010">
    <property type="entry name" value="Propionyl-CoA carboxylase subunit alpha"/>
    <property type="match status" value="1"/>
</dbReference>
<dbReference type="Gene3D" id="3.30.470.20">
    <property type="entry name" value="ATP-grasp fold, B domain"/>
    <property type="match status" value="1"/>
</dbReference>
<dbReference type="GO" id="GO:0004075">
    <property type="term" value="F:biotin carboxylase activity"/>
    <property type="evidence" value="ECO:0007669"/>
    <property type="project" value="UniProtKB-EC"/>
</dbReference>
<comment type="pathway">
    <text evidence="3">Lipid metabolism; malonyl-CoA biosynthesis; malonyl-CoA from acetyl-CoA: step 1/1.</text>
</comment>
<evidence type="ECO:0000259" key="15">
    <source>
        <dbReference type="PROSITE" id="PS50979"/>
    </source>
</evidence>
<dbReference type="Pfam" id="PF02786">
    <property type="entry name" value="CPSase_L_D2"/>
    <property type="match status" value="1"/>
</dbReference>
<comment type="subunit">
    <text evidence="4">Acetyl-CoA carboxylase is a heterohexamer of biotin carboxyl carrier protein, biotin carboxylase and the two subunits of carboxyl transferase in a 2:2 complex.</text>
</comment>
<dbReference type="Gene3D" id="3.30.700.40">
    <property type="match status" value="1"/>
</dbReference>
<dbReference type="GO" id="GO:0046872">
    <property type="term" value="F:metal ion binding"/>
    <property type="evidence" value="ECO:0007669"/>
    <property type="project" value="InterPro"/>
</dbReference>
<accession>A0A075NYP0</accession>
<dbReference type="GeneID" id="78254915"/>
<dbReference type="SUPFAM" id="SSF51246">
    <property type="entry name" value="Rudiment single hybrid motif"/>
    <property type="match status" value="1"/>
</dbReference>
<dbReference type="CDD" id="cd06850">
    <property type="entry name" value="biotinyl_domain"/>
    <property type="match status" value="1"/>
</dbReference>
<dbReference type="PROSITE" id="PS50979">
    <property type="entry name" value="BC"/>
    <property type="match status" value="1"/>
</dbReference>
<dbReference type="PANTHER" id="PTHR18866:SF33">
    <property type="entry name" value="METHYLCROTONOYL-COA CARBOXYLASE SUBUNIT ALPHA, MITOCHONDRIAL-RELATED"/>
    <property type="match status" value="1"/>
</dbReference>
<comment type="catalytic activity">
    <reaction evidence="11">
        <text>N(6)-biotinyl-L-lysyl-[protein] + hydrogencarbonate + ATP = N(6)-carboxybiotinyl-L-lysyl-[protein] + ADP + phosphate + H(+)</text>
        <dbReference type="Rhea" id="RHEA:13501"/>
        <dbReference type="Rhea" id="RHEA-COMP:10505"/>
        <dbReference type="Rhea" id="RHEA-COMP:10506"/>
        <dbReference type="ChEBI" id="CHEBI:15378"/>
        <dbReference type="ChEBI" id="CHEBI:17544"/>
        <dbReference type="ChEBI" id="CHEBI:30616"/>
        <dbReference type="ChEBI" id="CHEBI:43474"/>
        <dbReference type="ChEBI" id="CHEBI:83144"/>
        <dbReference type="ChEBI" id="CHEBI:83145"/>
        <dbReference type="ChEBI" id="CHEBI:456216"/>
        <dbReference type="EC" id="6.3.4.14"/>
    </reaction>
</comment>
<dbReference type="PROSITE" id="PS50968">
    <property type="entry name" value="BIOTINYL_LIPOYL"/>
    <property type="match status" value="1"/>
</dbReference>
<dbReference type="PROSITE" id="PS00867">
    <property type="entry name" value="CPSASE_2"/>
    <property type="match status" value="1"/>
</dbReference>
<dbReference type="RefSeq" id="WP_044056853.1">
    <property type="nucleotide sequence ID" value="NZ_CBCSKJ010000001.1"/>
</dbReference>
<dbReference type="Pfam" id="PF21139">
    <property type="entry name" value="BT_MCC_alpha"/>
    <property type="match status" value="1"/>
</dbReference>
<dbReference type="InterPro" id="IPR011761">
    <property type="entry name" value="ATP-grasp"/>
</dbReference>
<keyword evidence="8 12" id="KW-0067">ATP-binding</keyword>
<dbReference type="PANTHER" id="PTHR18866">
    <property type="entry name" value="CARBOXYLASE:PYRUVATE/ACETYL-COA/PROPIONYL-COA CARBOXYLASE"/>
    <property type="match status" value="1"/>
</dbReference>
<evidence type="ECO:0000313" key="16">
    <source>
        <dbReference type="EMBL" id="AIF98686.1"/>
    </source>
</evidence>
<comment type="cofactor">
    <cofactor evidence="1">
        <name>biotin</name>
        <dbReference type="ChEBI" id="CHEBI:57586"/>
    </cofactor>
</comment>
<comment type="function">
    <text evidence="2">This protein is a component of the acetyl coenzyme A carboxylase complex; first, biotin carboxylase catalyzes the carboxylation of the carrier protein and then the transcarboxylase transfers the carboxyl group to form malonyl-CoA.</text>
</comment>
<evidence type="ECO:0000256" key="4">
    <source>
        <dbReference type="ARBA" id="ARBA00011750"/>
    </source>
</evidence>
<keyword evidence="6" id="KW-0436">Ligase</keyword>
<dbReference type="NCBIfam" id="NF006367">
    <property type="entry name" value="PRK08591.1"/>
    <property type="match status" value="1"/>
</dbReference>
<feature type="domain" description="ATP-grasp" evidence="14">
    <location>
        <begin position="120"/>
        <end position="317"/>
    </location>
</feature>
<dbReference type="KEGG" id="aal:EP13_08310"/>
<evidence type="ECO:0000256" key="3">
    <source>
        <dbReference type="ARBA" id="ARBA00004956"/>
    </source>
</evidence>
<dbReference type="InterPro" id="IPR050856">
    <property type="entry name" value="Biotin_carboxylase_complex"/>
</dbReference>
<organism evidence="16 17">
    <name type="scientific">Alteromonas australica</name>
    <dbReference type="NCBI Taxonomy" id="589873"/>
    <lineage>
        <taxon>Bacteria</taxon>
        <taxon>Pseudomonadati</taxon>
        <taxon>Pseudomonadota</taxon>
        <taxon>Gammaproteobacteria</taxon>
        <taxon>Alteromonadales</taxon>
        <taxon>Alteromonadaceae</taxon>
        <taxon>Alteromonas/Salinimonas group</taxon>
        <taxon>Alteromonas</taxon>
    </lineage>
</organism>
<dbReference type="InterPro" id="IPR000089">
    <property type="entry name" value="Biotin_lipoyl"/>
</dbReference>
<evidence type="ECO:0000256" key="9">
    <source>
        <dbReference type="ARBA" id="ARBA00023267"/>
    </source>
</evidence>
<dbReference type="Pfam" id="PF00364">
    <property type="entry name" value="Biotin_lipoyl"/>
    <property type="match status" value="1"/>
</dbReference>
<gene>
    <name evidence="16" type="ORF">EP13_08310</name>
</gene>